<reference evidence="3 5" key="2">
    <citation type="submission" date="2018-06" db="EMBL/GenBank/DDBJ databases">
        <authorList>
            <consortium name="Pathogen Informatics"/>
            <person name="Doyle S."/>
        </authorList>
    </citation>
    <scope>NUCLEOTIDE SEQUENCE [LARGE SCALE GENOMIC DNA]</scope>
    <source>
        <strain evidence="3 5">NCTC11012</strain>
    </source>
</reference>
<evidence type="ECO:0000313" key="3">
    <source>
        <dbReference type="EMBL" id="STZ03026.1"/>
    </source>
</evidence>
<sequence length="60" mass="6852">MGVLSTPFDDITIQGVLSNPLRLHIIVFVIILKFLGCIRQIFDFEPQDLAIFYAKINLKC</sequence>
<dbReference type="AlphaFoldDB" id="A0A378QQ48"/>
<keyword evidence="4" id="KW-1185">Reference proteome</keyword>
<keyword evidence="1" id="KW-1133">Transmembrane helix</keyword>
<evidence type="ECO:0000256" key="1">
    <source>
        <dbReference type="SAM" id="Phobius"/>
    </source>
</evidence>
<reference evidence="2 4" key="1">
    <citation type="submission" date="2017-03" db="EMBL/GenBank/DDBJ databases">
        <title>Draft genome sequence of Moraxella equi CCUG 4950T type strain.</title>
        <authorList>
            <person name="Salva-Serra F."/>
            <person name="Engstrom-Jakobsson H."/>
            <person name="Thorell K."/>
            <person name="Jaen-Luchoro D."/>
            <person name="Gonzales-Siles L."/>
            <person name="Karlsson R."/>
            <person name="Yazdan S."/>
            <person name="Boulund F."/>
            <person name="Johnning A."/>
            <person name="Engstrand L."/>
            <person name="Kristiansson E."/>
            <person name="Moore E."/>
        </authorList>
    </citation>
    <scope>NUCLEOTIDE SEQUENCE [LARGE SCALE GENOMIC DNA]</scope>
    <source>
        <strain evidence="2 4">CCUG 4950</strain>
    </source>
</reference>
<dbReference type="Proteomes" id="UP000190777">
    <property type="component" value="Unassembled WGS sequence"/>
</dbReference>
<dbReference type="EMBL" id="MXAP01000017">
    <property type="protein sequence ID" value="OPH39933.1"/>
    <property type="molecule type" value="Genomic_DNA"/>
</dbReference>
<proteinExistence type="predicted"/>
<feature type="transmembrane region" description="Helical" evidence="1">
    <location>
        <begin position="23"/>
        <end position="42"/>
    </location>
</feature>
<organism evidence="3 5">
    <name type="scientific">Moraxella equi</name>
    <dbReference type="NCBI Taxonomy" id="60442"/>
    <lineage>
        <taxon>Bacteria</taxon>
        <taxon>Pseudomonadati</taxon>
        <taxon>Pseudomonadota</taxon>
        <taxon>Gammaproteobacteria</taxon>
        <taxon>Moraxellales</taxon>
        <taxon>Moraxellaceae</taxon>
        <taxon>Moraxella</taxon>
    </lineage>
</organism>
<evidence type="ECO:0000313" key="5">
    <source>
        <dbReference type="Proteomes" id="UP000254618"/>
    </source>
</evidence>
<keyword evidence="1" id="KW-0812">Transmembrane</keyword>
<keyword evidence="1" id="KW-0472">Membrane</keyword>
<evidence type="ECO:0000313" key="2">
    <source>
        <dbReference type="EMBL" id="OPH39933.1"/>
    </source>
</evidence>
<dbReference type="EMBL" id="UGQF01000001">
    <property type="protein sequence ID" value="STZ03026.1"/>
    <property type="molecule type" value="Genomic_DNA"/>
</dbReference>
<protein>
    <submittedName>
        <fullName evidence="3">Uncharacterized protein</fullName>
    </submittedName>
</protein>
<name>A0A378QQ48_9GAMM</name>
<gene>
    <name evidence="2" type="ORF">B5J93_01690</name>
    <name evidence="3" type="ORF">NCTC11012_01256</name>
</gene>
<accession>A0A378QQ48</accession>
<dbReference type="Proteomes" id="UP000254618">
    <property type="component" value="Unassembled WGS sequence"/>
</dbReference>
<evidence type="ECO:0000313" key="4">
    <source>
        <dbReference type="Proteomes" id="UP000190777"/>
    </source>
</evidence>